<dbReference type="PROSITE" id="PS51324">
    <property type="entry name" value="ERV_ALR"/>
    <property type="match status" value="1"/>
</dbReference>
<evidence type="ECO:0000313" key="8">
    <source>
        <dbReference type="EMBL" id="QHT11201.1"/>
    </source>
</evidence>
<keyword evidence="3" id="KW-0285">Flavoprotein</keyword>
<keyword evidence="5" id="KW-0560">Oxidoreductase</keyword>
<dbReference type="AlphaFoldDB" id="A0A6C0D3R7"/>
<dbReference type="Pfam" id="PF04777">
    <property type="entry name" value="Evr1_Alr"/>
    <property type="match status" value="1"/>
</dbReference>
<evidence type="ECO:0000256" key="4">
    <source>
        <dbReference type="ARBA" id="ARBA00022827"/>
    </source>
</evidence>
<feature type="domain" description="ERV/ALR sulfhydryl oxidase" evidence="7">
    <location>
        <begin position="45"/>
        <end position="146"/>
    </location>
</feature>
<protein>
    <recommendedName>
        <fullName evidence="2">thiol oxidase</fullName>
        <ecNumber evidence="2">1.8.3.2</ecNumber>
    </recommendedName>
</protein>
<name>A0A6C0D3R7_9ZZZZ</name>
<evidence type="ECO:0000256" key="5">
    <source>
        <dbReference type="ARBA" id="ARBA00023002"/>
    </source>
</evidence>
<keyword evidence="4" id="KW-0274">FAD</keyword>
<proteinExistence type="predicted"/>
<dbReference type="SUPFAM" id="SSF69000">
    <property type="entry name" value="FAD-dependent thiol oxidase"/>
    <property type="match status" value="1"/>
</dbReference>
<dbReference type="InterPro" id="IPR017905">
    <property type="entry name" value="ERV/ALR_sulphydryl_oxidase"/>
</dbReference>
<evidence type="ECO:0000256" key="6">
    <source>
        <dbReference type="ARBA" id="ARBA00023157"/>
    </source>
</evidence>
<sequence>MQFSNTFSGSNNGKRIPSMLIMSKPPILPKKTVQENIAIETPNINQPKKMTWGEPTWFLFHTLAEKVKEDRFGQIRVELFNNILAICNVLPCPICAQHATEYMRRIQLNSIKCKQDLKDVLFQFHNEVNKRKGVPVFLKEDLDDKYSKANTTNIIQYFVSAFQQKSNNVSAIATDMYKMRILQLFKKWILLNLQNFEQ</sequence>
<keyword evidence="6" id="KW-1015">Disulfide bond</keyword>
<evidence type="ECO:0000259" key="7">
    <source>
        <dbReference type="PROSITE" id="PS51324"/>
    </source>
</evidence>
<comment type="cofactor">
    <cofactor evidence="1">
        <name>FAD</name>
        <dbReference type="ChEBI" id="CHEBI:57692"/>
    </cofactor>
</comment>
<accession>A0A6C0D3R7</accession>
<dbReference type="InterPro" id="IPR036774">
    <property type="entry name" value="ERV/ALR_sulphydryl_oxid_sf"/>
</dbReference>
<organism evidence="8">
    <name type="scientific">viral metagenome</name>
    <dbReference type="NCBI Taxonomy" id="1070528"/>
    <lineage>
        <taxon>unclassified sequences</taxon>
        <taxon>metagenomes</taxon>
        <taxon>organismal metagenomes</taxon>
    </lineage>
</organism>
<evidence type="ECO:0000256" key="3">
    <source>
        <dbReference type="ARBA" id="ARBA00022630"/>
    </source>
</evidence>
<dbReference type="Gene3D" id="1.20.120.310">
    <property type="entry name" value="ERV/ALR sulfhydryl oxidase domain"/>
    <property type="match status" value="1"/>
</dbReference>
<reference evidence="8" key="1">
    <citation type="journal article" date="2020" name="Nature">
        <title>Giant virus diversity and host interactions through global metagenomics.</title>
        <authorList>
            <person name="Schulz F."/>
            <person name="Roux S."/>
            <person name="Paez-Espino D."/>
            <person name="Jungbluth S."/>
            <person name="Walsh D.A."/>
            <person name="Denef V.J."/>
            <person name="McMahon K.D."/>
            <person name="Konstantinidis K.T."/>
            <person name="Eloe-Fadrosh E.A."/>
            <person name="Kyrpides N.C."/>
            <person name="Woyke T."/>
        </authorList>
    </citation>
    <scope>NUCLEOTIDE SEQUENCE</scope>
    <source>
        <strain evidence="8">GVMAG-M-3300023174-111</strain>
    </source>
</reference>
<evidence type="ECO:0000256" key="2">
    <source>
        <dbReference type="ARBA" id="ARBA00012512"/>
    </source>
</evidence>
<dbReference type="EC" id="1.8.3.2" evidence="2"/>
<evidence type="ECO:0000256" key="1">
    <source>
        <dbReference type="ARBA" id="ARBA00001974"/>
    </source>
</evidence>
<dbReference type="EMBL" id="MN739531">
    <property type="protein sequence ID" value="QHT11201.1"/>
    <property type="molecule type" value="Genomic_DNA"/>
</dbReference>
<dbReference type="GO" id="GO:0016972">
    <property type="term" value="F:thiol oxidase activity"/>
    <property type="evidence" value="ECO:0007669"/>
    <property type="project" value="UniProtKB-EC"/>
</dbReference>